<comment type="caution">
    <text evidence="2">The sequence shown here is derived from an EMBL/GenBank/DDBJ whole genome shotgun (WGS) entry which is preliminary data.</text>
</comment>
<gene>
    <name evidence="2" type="ORF">A3B45_00450</name>
</gene>
<keyword evidence="1" id="KW-0812">Transmembrane</keyword>
<dbReference type="Proteomes" id="UP000178565">
    <property type="component" value="Unassembled WGS sequence"/>
</dbReference>
<organism evidence="2 3">
    <name type="scientific">Candidatus Daviesbacteria bacterium RIFCSPLOWO2_01_FULL_39_12</name>
    <dbReference type="NCBI Taxonomy" id="1797785"/>
    <lineage>
        <taxon>Bacteria</taxon>
        <taxon>Candidatus Daviesiibacteriota</taxon>
    </lineage>
</organism>
<evidence type="ECO:0000313" key="3">
    <source>
        <dbReference type="Proteomes" id="UP000178565"/>
    </source>
</evidence>
<keyword evidence="1" id="KW-0472">Membrane</keyword>
<dbReference type="EMBL" id="MFDM01000023">
    <property type="protein sequence ID" value="OGE42659.1"/>
    <property type="molecule type" value="Genomic_DNA"/>
</dbReference>
<accession>A0A1F5KPB6</accession>
<dbReference type="AlphaFoldDB" id="A0A1F5KPB6"/>
<name>A0A1F5KPB6_9BACT</name>
<evidence type="ECO:0000313" key="2">
    <source>
        <dbReference type="EMBL" id="OGE42659.1"/>
    </source>
</evidence>
<proteinExistence type="predicted"/>
<reference evidence="2 3" key="1">
    <citation type="journal article" date="2016" name="Nat. Commun.">
        <title>Thousands of microbial genomes shed light on interconnected biogeochemical processes in an aquifer system.</title>
        <authorList>
            <person name="Anantharaman K."/>
            <person name="Brown C.T."/>
            <person name="Hug L.A."/>
            <person name="Sharon I."/>
            <person name="Castelle C.J."/>
            <person name="Probst A.J."/>
            <person name="Thomas B.C."/>
            <person name="Singh A."/>
            <person name="Wilkins M.J."/>
            <person name="Karaoz U."/>
            <person name="Brodie E.L."/>
            <person name="Williams K.H."/>
            <person name="Hubbard S.S."/>
            <person name="Banfield J.F."/>
        </authorList>
    </citation>
    <scope>NUCLEOTIDE SEQUENCE [LARGE SCALE GENOMIC DNA]</scope>
</reference>
<protein>
    <submittedName>
        <fullName evidence="2">Uncharacterized protein</fullName>
    </submittedName>
</protein>
<keyword evidence="1" id="KW-1133">Transmembrane helix</keyword>
<evidence type="ECO:0000256" key="1">
    <source>
        <dbReference type="SAM" id="Phobius"/>
    </source>
</evidence>
<feature type="transmembrane region" description="Helical" evidence="1">
    <location>
        <begin position="7"/>
        <end position="24"/>
    </location>
</feature>
<sequence length="192" mass="22321">MTKVCKIIIIILISLFLWVLYIPINPISSGGLKEKYYICDVGNAHLWIMPTPVQARTEFMKIIKFPFVSEDDSIEFTYESLRERPFFQCFGKISVYALYKAKTLNARIKINQPAEFGMALHRVSIQSGWTRQLKSDEAEKVVLLTWPIERANQEGTLKLNWLPGDFDGLTFTVDKYDRDKPLIVTIYEIYLK</sequence>
<dbReference type="STRING" id="1797785.A3B45_00450"/>